<evidence type="ECO:0000313" key="1">
    <source>
        <dbReference type="EMBL" id="KPN29236.1"/>
    </source>
</evidence>
<protein>
    <submittedName>
        <fullName evidence="1">Uncharacterized protein</fullName>
    </submittedName>
</protein>
<proteinExistence type="predicted"/>
<reference evidence="1" key="1">
    <citation type="submission" date="2015-08" db="EMBL/GenBank/DDBJ databases">
        <title>Genome sequence of extreme halophilic archaea of Halolamina pelagica CDK2 isolated from Rann of Kutch, India.</title>
        <authorList>
            <person name="Kaushik R."/>
            <person name="Gaba S."/>
            <person name="Singh R.N."/>
            <person name="Abrol S."/>
            <person name="Yadav A.N."/>
            <person name="Saxena A.K."/>
        </authorList>
    </citation>
    <scope>NUCLEOTIDE SEQUENCE</scope>
    <source>
        <strain evidence="1">CDK2</strain>
    </source>
</reference>
<dbReference type="STRING" id="699431.SY89_03470"/>
<comment type="caution">
    <text evidence="1">The sequence shown here is derived from an EMBL/GenBank/DDBJ whole genome shotgun (WGS) entry which is preliminary data.</text>
</comment>
<dbReference type="AlphaFoldDB" id="A0A0P7GUS5"/>
<accession>A0A0P7GUS5</accession>
<dbReference type="Proteomes" id="UP000050535">
    <property type="component" value="Unassembled WGS sequence"/>
</dbReference>
<evidence type="ECO:0000313" key="2">
    <source>
        <dbReference type="Proteomes" id="UP000050535"/>
    </source>
</evidence>
<sequence>MSSSRACANTRGRSIGPVRFEKRTRNRRLFGYELDHGGDTILETGIGSEESDIEFGSGVYRWCKATASGLPPEAVHCLQRRCSTSWGRG</sequence>
<organism evidence="1 2">
    <name type="scientific">Halolamina pelagica</name>
    <dbReference type="NCBI Taxonomy" id="699431"/>
    <lineage>
        <taxon>Archaea</taxon>
        <taxon>Methanobacteriati</taxon>
        <taxon>Methanobacteriota</taxon>
        <taxon>Stenosarchaea group</taxon>
        <taxon>Halobacteria</taxon>
        <taxon>Halobacteriales</taxon>
        <taxon>Haloferacaceae</taxon>
    </lineage>
</organism>
<keyword evidence="2" id="KW-1185">Reference proteome</keyword>
<dbReference type="EMBL" id="LGUC01000002">
    <property type="protein sequence ID" value="KPN29236.1"/>
    <property type="molecule type" value="Genomic_DNA"/>
</dbReference>
<gene>
    <name evidence="1" type="ORF">SY89_03470</name>
</gene>
<name>A0A0P7GUS5_9EURY</name>